<feature type="domain" description="C2H2-type" evidence="7">
    <location>
        <begin position="170"/>
        <end position="193"/>
    </location>
</feature>
<dbReference type="SUPFAM" id="SSF57667">
    <property type="entry name" value="beta-beta-alpha zinc fingers"/>
    <property type="match status" value="3"/>
</dbReference>
<dbReference type="InterPro" id="IPR036236">
    <property type="entry name" value="Znf_C2H2_sf"/>
</dbReference>
<dbReference type="InterPro" id="IPR013087">
    <property type="entry name" value="Znf_C2H2_type"/>
</dbReference>
<organism evidence="8 9">
    <name type="scientific">Cherax quadricarinatus</name>
    <name type="common">Australian red claw crayfish</name>
    <dbReference type="NCBI Taxonomy" id="27406"/>
    <lineage>
        <taxon>Eukaryota</taxon>
        <taxon>Metazoa</taxon>
        <taxon>Ecdysozoa</taxon>
        <taxon>Arthropoda</taxon>
        <taxon>Crustacea</taxon>
        <taxon>Multicrustacea</taxon>
        <taxon>Malacostraca</taxon>
        <taxon>Eumalacostraca</taxon>
        <taxon>Eucarida</taxon>
        <taxon>Decapoda</taxon>
        <taxon>Pleocyemata</taxon>
        <taxon>Astacidea</taxon>
        <taxon>Parastacoidea</taxon>
        <taxon>Parastacidae</taxon>
        <taxon>Cherax</taxon>
    </lineage>
</organism>
<name>A0AAW0WWM5_CHEQU</name>
<dbReference type="GO" id="GO:0000981">
    <property type="term" value="F:DNA-binding transcription factor activity, RNA polymerase II-specific"/>
    <property type="evidence" value="ECO:0007669"/>
    <property type="project" value="TreeGrafter"/>
</dbReference>
<dbReference type="Proteomes" id="UP001445076">
    <property type="component" value="Unassembled WGS sequence"/>
</dbReference>
<proteinExistence type="predicted"/>
<accession>A0AAW0WWM5</accession>
<sequence length="254" mass="29512">MEKIPLLLYSDDLEIYYFPCDVCDQTFSKLTNWENHVKEHQSQKLYLCLECNVTLSVEEDLQRHECNNTAKLLDLETQVTETKSCISNIQSSTIMSKHIPCTSQDTDSKSGGTYTLSSTKESKHSPQKVINHKKKGLINISFKCDVCNEKFMLKKHLKEHESKHSGEKNYVCEICGETFSVLASFQFHHHLFHQIKFCICKICGKTVRRKSLNSHLLTHAESKFDCAQCGKKFRRKYSFRRHQTVHLKSIEMPK</sequence>
<feature type="domain" description="C2H2-type" evidence="7">
    <location>
        <begin position="18"/>
        <end position="45"/>
    </location>
</feature>
<dbReference type="EMBL" id="JARKIK010000060">
    <property type="protein sequence ID" value="KAK8731667.1"/>
    <property type="molecule type" value="Genomic_DNA"/>
</dbReference>
<keyword evidence="2" id="KW-0677">Repeat</keyword>
<dbReference type="PANTHER" id="PTHR24409:SF295">
    <property type="entry name" value="AZ2-RELATED"/>
    <property type="match status" value="1"/>
</dbReference>
<keyword evidence="3 5" id="KW-0863">Zinc-finger</keyword>
<feature type="domain" description="C2H2-type" evidence="7">
    <location>
        <begin position="142"/>
        <end position="169"/>
    </location>
</feature>
<evidence type="ECO:0000313" key="9">
    <source>
        <dbReference type="Proteomes" id="UP001445076"/>
    </source>
</evidence>
<dbReference type="SMART" id="SM00355">
    <property type="entry name" value="ZnF_C2H2"/>
    <property type="match status" value="5"/>
</dbReference>
<dbReference type="PROSITE" id="PS00028">
    <property type="entry name" value="ZINC_FINGER_C2H2_1"/>
    <property type="match status" value="4"/>
</dbReference>
<evidence type="ECO:0000313" key="8">
    <source>
        <dbReference type="EMBL" id="KAK8731667.1"/>
    </source>
</evidence>
<comment type="caution">
    <text evidence="8">The sequence shown here is derived from an EMBL/GenBank/DDBJ whole genome shotgun (WGS) entry which is preliminary data.</text>
</comment>
<protein>
    <recommendedName>
        <fullName evidence="7">C2H2-type domain-containing protein</fullName>
    </recommendedName>
</protein>
<feature type="region of interest" description="Disordered" evidence="6">
    <location>
        <begin position="101"/>
        <end position="128"/>
    </location>
</feature>
<dbReference type="PROSITE" id="PS50157">
    <property type="entry name" value="ZINC_FINGER_C2H2_2"/>
    <property type="match status" value="4"/>
</dbReference>
<keyword evidence="4" id="KW-0862">Zinc</keyword>
<dbReference type="Gene3D" id="3.30.160.60">
    <property type="entry name" value="Classic Zinc Finger"/>
    <property type="match status" value="4"/>
</dbReference>
<evidence type="ECO:0000256" key="5">
    <source>
        <dbReference type="PROSITE-ProRule" id="PRU00042"/>
    </source>
</evidence>
<keyword evidence="1" id="KW-0479">Metal-binding</keyword>
<dbReference type="GO" id="GO:0000977">
    <property type="term" value="F:RNA polymerase II transcription regulatory region sequence-specific DNA binding"/>
    <property type="evidence" value="ECO:0007669"/>
    <property type="project" value="TreeGrafter"/>
</dbReference>
<dbReference type="FunFam" id="3.30.160.60:FF:000100">
    <property type="entry name" value="Zinc finger 45-like"/>
    <property type="match status" value="1"/>
</dbReference>
<feature type="compositionally biased region" description="Polar residues" evidence="6">
    <location>
        <begin position="101"/>
        <end position="119"/>
    </location>
</feature>
<dbReference type="GO" id="GO:0008270">
    <property type="term" value="F:zinc ion binding"/>
    <property type="evidence" value="ECO:0007669"/>
    <property type="project" value="UniProtKB-KW"/>
</dbReference>
<reference evidence="8 9" key="1">
    <citation type="journal article" date="2024" name="BMC Genomics">
        <title>Genome assembly of redclaw crayfish (Cherax quadricarinatus) provides insights into its immune adaptation and hypoxia tolerance.</title>
        <authorList>
            <person name="Liu Z."/>
            <person name="Zheng J."/>
            <person name="Li H."/>
            <person name="Fang K."/>
            <person name="Wang S."/>
            <person name="He J."/>
            <person name="Zhou D."/>
            <person name="Weng S."/>
            <person name="Chi M."/>
            <person name="Gu Z."/>
            <person name="He J."/>
            <person name="Li F."/>
            <person name="Wang M."/>
        </authorList>
    </citation>
    <scope>NUCLEOTIDE SEQUENCE [LARGE SCALE GENOMIC DNA]</scope>
    <source>
        <strain evidence="8">ZL_2023a</strain>
    </source>
</reference>
<evidence type="ECO:0000259" key="7">
    <source>
        <dbReference type="PROSITE" id="PS50157"/>
    </source>
</evidence>
<gene>
    <name evidence="8" type="ORF">OTU49_007417</name>
</gene>
<dbReference type="GO" id="GO:0005634">
    <property type="term" value="C:nucleus"/>
    <property type="evidence" value="ECO:0007669"/>
    <property type="project" value="TreeGrafter"/>
</dbReference>
<dbReference type="AlphaFoldDB" id="A0AAW0WWM5"/>
<evidence type="ECO:0000256" key="3">
    <source>
        <dbReference type="ARBA" id="ARBA00022771"/>
    </source>
</evidence>
<evidence type="ECO:0000256" key="4">
    <source>
        <dbReference type="ARBA" id="ARBA00022833"/>
    </source>
</evidence>
<evidence type="ECO:0000256" key="1">
    <source>
        <dbReference type="ARBA" id="ARBA00022723"/>
    </source>
</evidence>
<dbReference type="PANTHER" id="PTHR24409">
    <property type="entry name" value="ZINC FINGER PROTEIN 142"/>
    <property type="match status" value="1"/>
</dbReference>
<feature type="domain" description="C2H2-type" evidence="7">
    <location>
        <begin position="224"/>
        <end position="246"/>
    </location>
</feature>
<evidence type="ECO:0000256" key="2">
    <source>
        <dbReference type="ARBA" id="ARBA00022737"/>
    </source>
</evidence>
<keyword evidence="9" id="KW-1185">Reference proteome</keyword>
<dbReference type="Pfam" id="PF00096">
    <property type="entry name" value="zf-C2H2"/>
    <property type="match status" value="2"/>
</dbReference>
<evidence type="ECO:0000256" key="6">
    <source>
        <dbReference type="SAM" id="MobiDB-lite"/>
    </source>
</evidence>